<keyword evidence="10" id="KW-0249">Electron transport</keyword>
<dbReference type="EMBL" id="JAEOAQ010000001">
    <property type="protein sequence ID" value="KAG5421426.1"/>
    <property type="molecule type" value="Genomic_DNA"/>
</dbReference>
<sequence length="94" mass="10987">MQPYSRFGGTRRCFYEFQLLVDCHTSADTKSKKQCLPKFEDYNECLHGLKEREKVRTMSKQLDDNAKSGKGVTAADLYKKENQVYENLNLIKKE</sequence>
<keyword evidence="18" id="KW-1185">Reference proteome</keyword>
<evidence type="ECO:0000256" key="6">
    <source>
        <dbReference type="ARBA" id="ARBA00013482"/>
    </source>
</evidence>
<dbReference type="AlphaFoldDB" id="A0A8H7ZL65"/>
<keyword evidence="9" id="KW-0999">Mitochondrion inner membrane</keyword>
<dbReference type="GO" id="GO:0005743">
    <property type="term" value="C:mitochondrial inner membrane"/>
    <property type="evidence" value="ECO:0007669"/>
    <property type="project" value="UniProtKB-SubCell"/>
</dbReference>
<dbReference type="PANTHER" id="PTHR15224">
    <property type="entry name" value="NADH DEHYDROGENASE [UBIQUINONE] IRON-SULFUR PROTEIN 5"/>
    <property type="match status" value="1"/>
</dbReference>
<dbReference type="Pfam" id="PF10200">
    <property type="entry name" value="Ndufs5"/>
    <property type="match status" value="1"/>
</dbReference>
<name>A0A8H7ZL65_9ASCO</name>
<evidence type="ECO:0000256" key="16">
    <source>
        <dbReference type="PIRSR" id="PIRSR619342-50"/>
    </source>
</evidence>
<evidence type="ECO:0000256" key="15">
    <source>
        <dbReference type="ARBA" id="ARBA00032739"/>
    </source>
</evidence>
<feature type="disulfide bond" evidence="16">
    <location>
        <begin position="23"/>
        <end position="35"/>
    </location>
</feature>
<dbReference type="GO" id="GO:0005758">
    <property type="term" value="C:mitochondrial intermembrane space"/>
    <property type="evidence" value="ECO:0007669"/>
    <property type="project" value="UniProtKB-SubCell"/>
</dbReference>
<dbReference type="InterPro" id="IPR019342">
    <property type="entry name" value="NADH_UbQ_OxRdtase_FeS-su5"/>
</dbReference>
<feature type="disulfide bond" evidence="16">
    <location>
        <begin position="13"/>
        <end position="45"/>
    </location>
</feature>
<evidence type="ECO:0000256" key="12">
    <source>
        <dbReference type="ARBA" id="ARBA00023136"/>
    </source>
</evidence>
<evidence type="ECO:0000256" key="13">
    <source>
        <dbReference type="ARBA" id="ARBA00023157"/>
    </source>
</evidence>
<keyword evidence="11" id="KW-0496">Mitochondrion</keyword>
<comment type="similarity">
    <text evidence="4">Belongs to the complex I NDUFS5 subunit family.</text>
</comment>
<keyword evidence="8" id="KW-0679">Respiratory chain</keyword>
<evidence type="ECO:0000313" key="18">
    <source>
        <dbReference type="Proteomes" id="UP000669133"/>
    </source>
</evidence>
<evidence type="ECO:0000256" key="2">
    <source>
        <dbReference type="ARBA" id="ARBA00004569"/>
    </source>
</evidence>
<evidence type="ECO:0000256" key="7">
    <source>
        <dbReference type="ARBA" id="ARBA00022448"/>
    </source>
</evidence>
<dbReference type="GO" id="GO:0032981">
    <property type="term" value="P:mitochondrial respiratory chain complex I assembly"/>
    <property type="evidence" value="ECO:0007669"/>
    <property type="project" value="TreeGrafter"/>
</dbReference>
<evidence type="ECO:0000256" key="10">
    <source>
        <dbReference type="ARBA" id="ARBA00022982"/>
    </source>
</evidence>
<evidence type="ECO:0000256" key="14">
    <source>
        <dbReference type="ARBA" id="ARBA00031222"/>
    </source>
</evidence>
<comment type="subcellular location">
    <subcellularLocation>
        <location evidence="3">Mitochondrion inner membrane</location>
        <topology evidence="3">Peripheral membrane protein</topology>
    </subcellularLocation>
    <subcellularLocation>
        <location evidence="2">Mitochondrion intermembrane space</location>
    </subcellularLocation>
</comment>
<dbReference type="RefSeq" id="XP_067550542.1">
    <property type="nucleotide sequence ID" value="XM_067694306.1"/>
</dbReference>
<dbReference type="PROSITE" id="PS51808">
    <property type="entry name" value="CHCH"/>
    <property type="match status" value="1"/>
</dbReference>
<evidence type="ECO:0000256" key="4">
    <source>
        <dbReference type="ARBA" id="ARBA00007372"/>
    </source>
</evidence>
<reference evidence="17 18" key="1">
    <citation type="submission" date="2020-12" db="EMBL/GenBank/DDBJ databases">
        <title>Effect of drift, selection, and recombination on the evolution of hybrid genomes in Candida yeast pathogens.</title>
        <authorList>
            <person name="Mixao V."/>
            <person name="Ksiezopolska E."/>
            <person name="Saus E."/>
            <person name="Boekhout T."/>
            <person name="Gacser A."/>
            <person name="Gabaldon T."/>
        </authorList>
    </citation>
    <scope>NUCLEOTIDE SEQUENCE [LARGE SCALE GENOMIC DNA]</scope>
    <source>
        <strain evidence="17 18">BP57</strain>
    </source>
</reference>
<proteinExistence type="inferred from homology"/>
<evidence type="ECO:0000256" key="9">
    <source>
        <dbReference type="ARBA" id="ARBA00022792"/>
    </source>
</evidence>
<evidence type="ECO:0000256" key="8">
    <source>
        <dbReference type="ARBA" id="ARBA00022660"/>
    </source>
</evidence>
<keyword evidence="7" id="KW-0813">Transport</keyword>
<keyword evidence="12" id="KW-0472">Membrane</keyword>
<evidence type="ECO:0000256" key="11">
    <source>
        <dbReference type="ARBA" id="ARBA00023128"/>
    </source>
</evidence>
<dbReference type="GeneID" id="93649145"/>
<evidence type="ECO:0000256" key="3">
    <source>
        <dbReference type="ARBA" id="ARBA00004637"/>
    </source>
</evidence>
<dbReference type="CDD" id="cd24141">
    <property type="entry name" value="NDUFS5-like"/>
    <property type="match status" value="1"/>
</dbReference>
<dbReference type="OrthoDB" id="9992197at2759"/>
<comment type="function">
    <text evidence="1">Accessory subunit of the mitochondrial membrane respiratory chain NADH dehydrogenase (Complex I), that is believed not to be involved in catalysis. Complex I functions in the transfer of electrons from NADH to the respiratory chain. The immediate electron acceptor for the enzyme is believed to be ubiquinone.</text>
</comment>
<evidence type="ECO:0000313" key="17">
    <source>
        <dbReference type="EMBL" id="KAG5421426.1"/>
    </source>
</evidence>
<accession>A0A8H7ZL65</accession>
<dbReference type="PANTHER" id="PTHR15224:SF1">
    <property type="entry name" value="NADH DEHYDROGENASE [UBIQUINONE] IRON-SULFUR PROTEIN 5"/>
    <property type="match status" value="1"/>
</dbReference>
<evidence type="ECO:0000256" key="5">
    <source>
        <dbReference type="ARBA" id="ARBA00011261"/>
    </source>
</evidence>
<evidence type="ECO:0000256" key="1">
    <source>
        <dbReference type="ARBA" id="ARBA00003195"/>
    </source>
</evidence>
<comment type="subunit">
    <text evidence="5">Mammalian complex I is composed of 45 different subunits. This is a component of the iron-sulfur (IP) fragment of the enzyme.</text>
</comment>
<organism evidence="17 18">
    <name type="scientific">Candida metapsilosis</name>
    <dbReference type="NCBI Taxonomy" id="273372"/>
    <lineage>
        <taxon>Eukaryota</taxon>
        <taxon>Fungi</taxon>
        <taxon>Dikarya</taxon>
        <taxon>Ascomycota</taxon>
        <taxon>Saccharomycotina</taxon>
        <taxon>Pichiomycetes</taxon>
        <taxon>Debaryomycetaceae</taxon>
        <taxon>Candida/Lodderomyces clade</taxon>
        <taxon>Candida</taxon>
    </lineage>
</organism>
<dbReference type="Proteomes" id="UP000669133">
    <property type="component" value="Unassembled WGS sequence"/>
</dbReference>
<protein>
    <recommendedName>
        <fullName evidence="6">NADH dehydrogenase [ubiquinone] iron-sulfur protein 5</fullName>
    </recommendedName>
    <alternativeName>
        <fullName evidence="14">Complex I-15 kDa</fullName>
    </alternativeName>
    <alternativeName>
        <fullName evidence="15">NADH-ubiquinone oxidoreductase 15 kDa subunit</fullName>
    </alternativeName>
</protein>
<comment type="caution">
    <text evidence="17">The sequence shown here is derived from an EMBL/GenBank/DDBJ whole genome shotgun (WGS) entry which is preliminary data.</text>
</comment>
<gene>
    <name evidence="17" type="ORF">I9W82_000516</name>
</gene>
<keyword evidence="13 16" id="KW-1015">Disulfide bond</keyword>